<evidence type="ECO:0000313" key="1">
    <source>
        <dbReference type="EMBL" id="TGO59201.1"/>
    </source>
</evidence>
<comment type="caution">
    <text evidence="1">The sequence shown here is derived from an EMBL/GenBank/DDBJ whole genome shotgun (WGS) entry which is preliminary data.</text>
</comment>
<keyword evidence="2" id="KW-1185">Reference proteome</keyword>
<sequence length="110" mass="12494">MMLGKYLESRAVPGPRCLGQDIARKLAEDVLSSDPRQTATANWTILIARAKVHAEVHTEVHFASALLAIVRLQPLDYILDRAGDERLVPIFPGPLPRIVQWRRLLVTFWR</sequence>
<organism evidence="1 2">
    <name type="scientific">Botryotinia convoluta</name>
    <dbReference type="NCBI Taxonomy" id="54673"/>
    <lineage>
        <taxon>Eukaryota</taxon>
        <taxon>Fungi</taxon>
        <taxon>Dikarya</taxon>
        <taxon>Ascomycota</taxon>
        <taxon>Pezizomycotina</taxon>
        <taxon>Leotiomycetes</taxon>
        <taxon>Helotiales</taxon>
        <taxon>Sclerotiniaceae</taxon>
        <taxon>Botryotinia</taxon>
    </lineage>
</organism>
<evidence type="ECO:0000313" key="2">
    <source>
        <dbReference type="Proteomes" id="UP000297527"/>
    </source>
</evidence>
<dbReference type="OrthoDB" id="10463918at2759"/>
<name>A0A4Z1IC48_9HELO</name>
<accession>A0A4Z1IC48</accession>
<dbReference type="EMBL" id="PQXN01000047">
    <property type="protein sequence ID" value="TGO59201.1"/>
    <property type="molecule type" value="Genomic_DNA"/>
</dbReference>
<proteinExistence type="predicted"/>
<dbReference type="AlphaFoldDB" id="A0A4Z1IC48"/>
<protein>
    <submittedName>
        <fullName evidence="1">Uncharacterized protein</fullName>
    </submittedName>
</protein>
<gene>
    <name evidence="1" type="ORF">BCON_0047g00400</name>
</gene>
<dbReference type="Proteomes" id="UP000297527">
    <property type="component" value="Unassembled WGS sequence"/>
</dbReference>
<reference evidence="1 2" key="1">
    <citation type="submission" date="2017-12" db="EMBL/GenBank/DDBJ databases">
        <title>Comparative genomics of Botrytis spp.</title>
        <authorList>
            <person name="Valero-Jimenez C.A."/>
            <person name="Tapia P."/>
            <person name="Veloso J."/>
            <person name="Silva-Moreno E."/>
            <person name="Staats M."/>
            <person name="Valdes J.H."/>
            <person name="Van Kan J.A.L."/>
        </authorList>
    </citation>
    <scope>NUCLEOTIDE SEQUENCE [LARGE SCALE GENOMIC DNA]</scope>
    <source>
        <strain evidence="1 2">MUCL11595</strain>
    </source>
</reference>